<feature type="compositionally biased region" description="Basic residues" evidence="1">
    <location>
        <begin position="199"/>
        <end position="209"/>
    </location>
</feature>
<dbReference type="AlphaFoldDB" id="F4NWY9"/>
<organism evidence="2 3">
    <name type="scientific">Batrachochytrium dendrobatidis (strain JAM81 / FGSC 10211)</name>
    <name type="common">Frog chytrid fungus</name>
    <dbReference type="NCBI Taxonomy" id="684364"/>
    <lineage>
        <taxon>Eukaryota</taxon>
        <taxon>Fungi</taxon>
        <taxon>Fungi incertae sedis</taxon>
        <taxon>Chytridiomycota</taxon>
        <taxon>Chytridiomycota incertae sedis</taxon>
        <taxon>Chytridiomycetes</taxon>
        <taxon>Rhizophydiales</taxon>
        <taxon>Rhizophydiales incertae sedis</taxon>
        <taxon>Batrachochytrium</taxon>
    </lineage>
</organism>
<name>F4NWY9_BATDJ</name>
<dbReference type="GeneID" id="18242553"/>
<feature type="region of interest" description="Disordered" evidence="1">
    <location>
        <begin position="178"/>
        <end position="209"/>
    </location>
</feature>
<dbReference type="EMBL" id="GL882880">
    <property type="protein sequence ID" value="EGF82575.1"/>
    <property type="molecule type" value="Genomic_DNA"/>
</dbReference>
<dbReference type="HOGENOM" id="CLU_1315182_0_0_1"/>
<gene>
    <name evidence="2" type="ORF">BATDEDRAFT_86718</name>
</gene>
<dbReference type="OrthoDB" id="2184698at2759"/>
<feature type="compositionally biased region" description="Polar residues" evidence="1">
    <location>
        <begin position="178"/>
        <end position="198"/>
    </location>
</feature>
<sequence>MSLGDEQPLVRQSRQTGQSAQQQSLQPKPHSPIVQQNSSLYQFESGILENLLHDVDTMNDTVRVGRHAKQSFMSSQACDSDSLCDDDSQTDTDSEYSESIHSNDSDISVDGYIDSVNDRTATVFDIDQESRKSCDSQSETSSDEIDTIESMNTHANSQLMLDRHAEFRFQQILNGDFTQPSRSVSVEQASKISKSALKTQRKNDRRKAK</sequence>
<dbReference type="InParanoid" id="F4NWY9"/>
<dbReference type="RefSeq" id="XP_006676972.1">
    <property type="nucleotide sequence ID" value="XM_006676909.1"/>
</dbReference>
<evidence type="ECO:0000313" key="2">
    <source>
        <dbReference type="EMBL" id="EGF82575.1"/>
    </source>
</evidence>
<proteinExistence type="predicted"/>
<feature type="region of interest" description="Disordered" evidence="1">
    <location>
        <begin position="128"/>
        <end position="149"/>
    </location>
</feature>
<reference evidence="2 3" key="1">
    <citation type="submission" date="2009-12" db="EMBL/GenBank/DDBJ databases">
        <title>The draft genome of Batrachochytrium dendrobatidis.</title>
        <authorList>
            <consortium name="US DOE Joint Genome Institute (JGI-PGF)"/>
            <person name="Kuo A."/>
            <person name="Salamov A."/>
            <person name="Schmutz J."/>
            <person name="Lucas S."/>
            <person name="Pitluck S."/>
            <person name="Rosenblum E."/>
            <person name="Stajich J."/>
            <person name="Eisen M."/>
            <person name="Grigoriev I.V."/>
        </authorList>
    </citation>
    <scope>NUCLEOTIDE SEQUENCE [LARGE SCALE GENOMIC DNA]</scope>
    <source>
        <strain evidence="3">JAM81 / FGSC 10211</strain>
    </source>
</reference>
<accession>F4NWY9</accession>
<evidence type="ECO:0000313" key="3">
    <source>
        <dbReference type="Proteomes" id="UP000007241"/>
    </source>
</evidence>
<feature type="compositionally biased region" description="Acidic residues" evidence="1">
    <location>
        <begin position="82"/>
        <end position="96"/>
    </location>
</feature>
<keyword evidence="3" id="KW-1185">Reference proteome</keyword>
<feature type="region of interest" description="Disordered" evidence="1">
    <location>
        <begin position="75"/>
        <end position="110"/>
    </location>
</feature>
<feature type="region of interest" description="Disordered" evidence="1">
    <location>
        <begin position="1"/>
        <end position="38"/>
    </location>
</feature>
<evidence type="ECO:0000256" key="1">
    <source>
        <dbReference type="SAM" id="MobiDB-lite"/>
    </source>
</evidence>
<feature type="compositionally biased region" description="Low complexity" evidence="1">
    <location>
        <begin position="12"/>
        <end position="26"/>
    </location>
</feature>
<protein>
    <submittedName>
        <fullName evidence="2">Uncharacterized protein</fullName>
    </submittedName>
</protein>
<dbReference type="STRING" id="684364.F4NWY9"/>
<dbReference type="Proteomes" id="UP000007241">
    <property type="component" value="Unassembled WGS sequence"/>
</dbReference>